<evidence type="ECO:0000313" key="2">
    <source>
        <dbReference type="EMBL" id="TKJ37625.1"/>
    </source>
</evidence>
<evidence type="ECO:0000313" key="3">
    <source>
        <dbReference type="Proteomes" id="UP000319619"/>
    </source>
</evidence>
<dbReference type="Pfam" id="PF04471">
    <property type="entry name" value="Mrr_cat"/>
    <property type="match status" value="1"/>
</dbReference>
<keyword evidence="2" id="KW-0255">Endonuclease</keyword>
<dbReference type="Gene3D" id="3.40.1350.10">
    <property type="match status" value="1"/>
</dbReference>
<name>A0A532URQ3_UNCL8</name>
<evidence type="ECO:0000259" key="1">
    <source>
        <dbReference type="Pfam" id="PF04471"/>
    </source>
</evidence>
<dbReference type="EMBL" id="NJBN01000012">
    <property type="protein sequence ID" value="TKJ37625.1"/>
    <property type="molecule type" value="Genomic_DNA"/>
</dbReference>
<dbReference type="Proteomes" id="UP000319619">
    <property type="component" value="Unassembled WGS sequence"/>
</dbReference>
<accession>A0A532URQ3</accession>
<keyword evidence="2" id="KW-0378">Hydrolase</keyword>
<dbReference type="SUPFAM" id="SSF52980">
    <property type="entry name" value="Restriction endonuclease-like"/>
    <property type="match status" value="1"/>
</dbReference>
<protein>
    <submittedName>
        <fullName evidence="2">Restriction endonuclease</fullName>
    </submittedName>
</protein>
<dbReference type="AlphaFoldDB" id="A0A532URQ3"/>
<dbReference type="GO" id="GO:0003677">
    <property type="term" value="F:DNA binding"/>
    <property type="evidence" value="ECO:0007669"/>
    <property type="project" value="InterPro"/>
</dbReference>
<dbReference type="InterPro" id="IPR011335">
    <property type="entry name" value="Restrct_endonuc-II-like"/>
</dbReference>
<feature type="domain" description="Restriction endonuclease type IV Mrr" evidence="1">
    <location>
        <begin position="153"/>
        <end position="266"/>
    </location>
</feature>
<organism evidence="2 3">
    <name type="scientific">candidate division LCP-89 bacterium B3_LCP</name>
    <dbReference type="NCBI Taxonomy" id="2012998"/>
    <lineage>
        <taxon>Bacteria</taxon>
        <taxon>Pseudomonadati</taxon>
        <taxon>Bacteria division LCP-89</taxon>
    </lineage>
</organism>
<proteinExistence type="predicted"/>
<dbReference type="GO" id="GO:0009307">
    <property type="term" value="P:DNA restriction-modification system"/>
    <property type="evidence" value="ECO:0007669"/>
    <property type="project" value="InterPro"/>
</dbReference>
<comment type="caution">
    <text evidence="2">The sequence shown here is derived from an EMBL/GenBank/DDBJ whole genome shotgun (WGS) entry which is preliminary data.</text>
</comment>
<dbReference type="InterPro" id="IPR011856">
    <property type="entry name" value="tRNA_endonuc-like_dom_sf"/>
</dbReference>
<gene>
    <name evidence="2" type="ORF">CEE37_13760</name>
</gene>
<reference evidence="2 3" key="1">
    <citation type="submission" date="2017-06" db="EMBL/GenBank/DDBJ databases">
        <title>Novel microbial phyla capable of carbon fixation and sulfur reduction in deep-sea sediments.</title>
        <authorList>
            <person name="Huang J."/>
            <person name="Baker B."/>
            <person name="Wang Y."/>
        </authorList>
    </citation>
    <scope>NUCLEOTIDE SEQUENCE [LARGE SCALE GENOMIC DNA]</scope>
    <source>
        <strain evidence="2">B3_LCP</strain>
    </source>
</reference>
<keyword evidence="2" id="KW-0540">Nuclease</keyword>
<sequence length="299" mass="34475">MPGKKDVFLFFRGAGVEKRMMEDIYSKWKMNPDSVNKFEIARTIITQLNELGEKAIKERREILKRVTEFEDFSTCWPNDQLKAKGLVVQIQSVVDVKDSFTRMKIEKDRERQQRLFKENEEREAIRLKQESIDCVKAELFGLFSLDNPHKRGKAFEGVLNKLFSAFEISVRESFTLKGDTGEGVIEQIDGVVEIDAHFYFVEVKWWDKPLGVGEISQHLVRVYHRAEGRAIIISASDFTEPAITTCKEALQKKVVILCTLREIVTLLESKVDLKTYLNAKIKKAVIEKMPYYTPSVGSL</sequence>
<dbReference type="InterPro" id="IPR007560">
    <property type="entry name" value="Restrct_endonuc_IV_Mrr"/>
</dbReference>
<dbReference type="GO" id="GO:0004519">
    <property type="term" value="F:endonuclease activity"/>
    <property type="evidence" value="ECO:0007669"/>
    <property type="project" value="UniProtKB-KW"/>
</dbReference>